<dbReference type="Pfam" id="PF21349">
    <property type="entry name" value="RUBY_RBDX"/>
    <property type="match status" value="1"/>
</dbReference>
<evidence type="ECO:0000256" key="11">
    <source>
        <dbReference type="ARBA" id="ARBA00023157"/>
    </source>
</evidence>
<evidence type="ECO:0000256" key="9">
    <source>
        <dbReference type="ARBA" id="ARBA00023004"/>
    </source>
</evidence>
<evidence type="ECO:0000256" key="7">
    <source>
        <dbReference type="ARBA" id="ARBA00022723"/>
    </source>
</evidence>
<protein>
    <recommendedName>
        <fullName evidence="5">ferredoxin:thioredoxin reductase</fullName>
        <ecNumber evidence="5">1.8.7.2</ecNumber>
    </recommendedName>
    <alternativeName>
        <fullName evidence="13">Ferredoxin-thioredoxin reductase subunit B</fullName>
    </alternativeName>
</protein>
<comment type="catalytic activity">
    <reaction evidence="14">
        <text>[thioredoxin]-disulfide + 2 reduced [2Fe-2S]-[ferredoxin] + 2 H(+) = [thioredoxin]-dithiol + 2 oxidized [2Fe-2S]-[ferredoxin]</text>
        <dbReference type="Rhea" id="RHEA:42336"/>
        <dbReference type="Rhea" id="RHEA-COMP:10000"/>
        <dbReference type="Rhea" id="RHEA-COMP:10001"/>
        <dbReference type="Rhea" id="RHEA-COMP:10698"/>
        <dbReference type="Rhea" id="RHEA-COMP:10700"/>
        <dbReference type="ChEBI" id="CHEBI:15378"/>
        <dbReference type="ChEBI" id="CHEBI:29950"/>
        <dbReference type="ChEBI" id="CHEBI:33737"/>
        <dbReference type="ChEBI" id="CHEBI:33738"/>
        <dbReference type="ChEBI" id="CHEBI:50058"/>
        <dbReference type="EC" id="1.8.7.2"/>
    </reaction>
</comment>
<evidence type="ECO:0000256" key="15">
    <source>
        <dbReference type="SAM" id="MobiDB-lite"/>
    </source>
</evidence>
<evidence type="ECO:0000256" key="4">
    <source>
        <dbReference type="ARBA" id="ARBA00007941"/>
    </source>
</evidence>
<dbReference type="Pfam" id="PF02943">
    <property type="entry name" value="FeThRed_B"/>
    <property type="match status" value="1"/>
</dbReference>
<dbReference type="RefSeq" id="WP_012881534.1">
    <property type="nucleotide sequence ID" value="NC_013552.1"/>
</dbReference>
<dbReference type="Gene3D" id="3.90.460.10">
    <property type="entry name" value="Ferredoxin thioredoxin reductase catalytic beta subunit"/>
    <property type="match status" value="1"/>
</dbReference>
<comment type="cofactor">
    <cofactor evidence="1">
        <name>Fe(3+)</name>
        <dbReference type="ChEBI" id="CHEBI:29034"/>
    </cofactor>
</comment>
<dbReference type="OrthoDB" id="9782739at2"/>
<dbReference type="EMBL" id="CP001827">
    <property type="protein sequence ID" value="ACZ61358.1"/>
    <property type="molecule type" value="Genomic_DNA"/>
</dbReference>
<comment type="function">
    <text evidence="3">Catalytic subunit of the ferredoxin-thioredoxin reductase (FTR), which catalyzes the two-electron reduction of thioredoxins by the electrons provided by reduced ferredoxin.</text>
</comment>
<evidence type="ECO:0000256" key="6">
    <source>
        <dbReference type="ARBA" id="ARBA00022485"/>
    </source>
</evidence>
<dbReference type="PROSITE" id="PS50903">
    <property type="entry name" value="RUBREDOXIN_LIKE"/>
    <property type="match status" value="1"/>
</dbReference>
<feature type="domain" description="Rubredoxin-like" evidence="16">
    <location>
        <begin position="132"/>
        <end position="166"/>
    </location>
</feature>
<sequence length="168" mass="18855">MSPKIPEPAEDAVVLQARLKREAEASGYHLNPNGDFVKMLAEGLLANRRRYGYPSCPCRLAEGDKEADRDILCPCDYRDADLIEFGSCYCALYVNSRIAKGEKQPQPVPERRHLPNPAPKAKSAETSFGLTYPVWRCRVCGYLCGCDEAPDECPICRAGKERFELFIH</sequence>
<dbReference type="AlphaFoldDB" id="D2BGA8"/>
<dbReference type="Gene3D" id="2.20.28.10">
    <property type="match status" value="1"/>
</dbReference>
<dbReference type="InterPro" id="IPR024934">
    <property type="entry name" value="Rubredoxin-like_dom"/>
</dbReference>
<dbReference type="SUPFAM" id="SSF57662">
    <property type="entry name" value="Ferredoxin thioredoxin reductase (FTR), catalytic beta chain"/>
    <property type="match status" value="1"/>
</dbReference>
<dbReference type="GO" id="GO:0051539">
    <property type="term" value="F:4 iron, 4 sulfur cluster binding"/>
    <property type="evidence" value="ECO:0007669"/>
    <property type="project" value="UniProtKB-KW"/>
</dbReference>
<dbReference type="PANTHER" id="PTHR35113:SF1">
    <property type="entry name" value="FERREDOXIN-THIOREDOXIN REDUCTASE CATALYTIC CHAIN, CHLOROPLASTIC"/>
    <property type="match status" value="1"/>
</dbReference>
<evidence type="ECO:0000256" key="5">
    <source>
        <dbReference type="ARBA" id="ARBA00012358"/>
    </source>
</evidence>
<keyword evidence="8" id="KW-0560">Oxidoreductase</keyword>
<dbReference type="eggNOG" id="COG4802">
    <property type="taxonomic scope" value="Bacteria"/>
</dbReference>
<keyword evidence="7" id="KW-0479">Metal-binding</keyword>
<evidence type="ECO:0000259" key="16">
    <source>
        <dbReference type="PROSITE" id="PS50903"/>
    </source>
</evidence>
<feature type="compositionally biased region" description="Basic and acidic residues" evidence="15">
    <location>
        <begin position="103"/>
        <end position="113"/>
    </location>
</feature>
<keyword evidence="11" id="KW-1015">Disulfide bond</keyword>
<name>D2BGA8_DEHMV</name>
<accession>D2BGA8</accession>
<evidence type="ECO:0000256" key="2">
    <source>
        <dbReference type="ARBA" id="ARBA00001966"/>
    </source>
</evidence>
<comment type="subunit">
    <text evidence="12">Heterodimer of subunit A (variable subunit) and subunit B (catalytic subunit). Heterodimeric FTR forms a complex with ferredoxin and thioredoxin.</text>
</comment>
<comment type="similarity">
    <text evidence="4">Belongs to the ferredoxin thioredoxin reductase beta subunit family.</text>
</comment>
<evidence type="ECO:0000256" key="10">
    <source>
        <dbReference type="ARBA" id="ARBA00023014"/>
    </source>
</evidence>
<dbReference type="eggNOG" id="COG1592">
    <property type="taxonomic scope" value="Bacteria"/>
</dbReference>
<dbReference type="InterPro" id="IPR036644">
    <property type="entry name" value="FTR_bsu_sf"/>
</dbReference>
<keyword evidence="9" id="KW-0408">Iron</keyword>
<feature type="region of interest" description="Disordered" evidence="15">
    <location>
        <begin position="103"/>
        <end position="122"/>
    </location>
</feature>
<evidence type="ECO:0000256" key="14">
    <source>
        <dbReference type="ARBA" id="ARBA00048150"/>
    </source>
</evidence>
<dbReference type="HOGENOM" id="CLU_1536690_0_0_0"/>
<evidence type="ECO:0000256" key="3">
    <source>
        <dbReference type="ARBA" id="ARBA00003945"/>
    </source>
</evidence>
<organism evidence="17 18">
    <name type="scientific">Dehalococcoides mccartyi (strain VS)</name>
    <dbReference type="NCBI Taxonomy" id="311424"/>
    <lineage>
        <taxon>Bacteria</taxon>
        <taxon>Bacillati</taxon>
        <taxon>Chloroflexota</taxon>
        <taxon>Dehalococcoidia</taxon>
        <taxon>Dehalococcoidales</taxon>
        <taxon>Dehalococcoidaceae</taxon>
        <taxon>Dehalococcoides</taxon>
    </lineage>
</organism>
<dbReference type="PANTHER" id="PTHR35113">
    <property type="entry name" value="FERREDOXIN-THIOREDOXIN REDUCTASE CATALYTIC CHAIN, CHLOROPLASTIC"/>
    <property type="match status" value="1"/>
</dbReference>
<reference evidence="17 18" key="1">
    <citation type="journal article" date="2009" name="PLoS Genet.">
        <title>Localized plasticity in the streamlined genomes of vinyl chloride respiring Dehalococcoides.</title>
        <authorList>
            <person name="McMurdie P.J."/>
            <person name="Behrens S.F."/>
            <person name="Muller J.A."/>
            <person name="Goke J."/>
            <person name="Ritalahti K.M."/>
            <person name="Wagner R."/>
            <person name="Goltsman E."/>
            <person name="Lapidus A."/>
            <person name="Holmes S."/>
            <person name="Loffler F.E."/>
            <person name="Spormann A.M."/>
        </authorList>
    </citation>
    <scope>NUCLEOTIDE SEQUENCE [LARGE SCALE GENOMIC DNA]</scope>
    <source>
        <strain evidence="17 18">VS</strain>
    </source>
</reference>
<dbReference type="InterPro" id="IPR048574">
    <property type="entry name" value="RUBY_RBDX"/>
</dbReference>
<dbReference type="Proteomes" id="UP000002506">
    <property type="component" value="Chromosome"/>
</dbReference>
<keyword evidence="6" id="KW-0004">4Fe-4S</keyword>
<dbReference type="EC" id="1.8.7.2" evidence="5"/>
<evidence type="ECO:0000256" key="8">
    <source>
        <dbReference type="ARBA" id="ARBA00023002"/>
    </source>
</evidence>
<evidence type="ECO:0000313" key="18">
    <source>
        <dbReference type="Proteomes" id="UP000002506"/>
    </source>
</evidence>
<keyword evidence="10" id="KW-0411">Iron-sulfur</keyword>
<dbReference type="InterPro" id="IPR004209">
    <property type="entry name" value="FTR_bsu"/>
</dbReference>
<evidence type="ECO:0000256" key="13">
    <source>
        <dbReference type="ARBA" id="ARBA00030295"/>
    </source>
</evidence>
<dbReference type="GO" id="GO:0005506">
    <property type="term" value="F:iron ion binding"/>
    <property type="evidence" value="ECO:0007669"/>
    <property type="project" value="InterPro"/>
</dbReference>
<evidence type="ECO:0000313" key="17">
    <source>
        <dbReference type="EMBL" id="ACZ61358.1"/>
    </source>
</evidence>
<dbReference type="SUPFAM" id="SSF57802">
    <property type="entry name" value="Rubredoxin-like"/>
    <property type="match status" value="1"/>
</dbReference>
<dbReference type="KEGG" id="dev:DhcVS_187"/>
<comment type="cofactor">
    <cofactor evidence="2">
        <name>[4Fe-4S] cluster</name>
        <dbReference type="ChEBI" id="CHEBI:49883"/>
    </cofactor>
</comment>
<evidence type="ECO:0000256" key="1">
    <source>
        <dbReference type="ARBA" id="ARBA00001965"/>
    </source>
</evidence>
<gene>
    <name evidence="17" type="ordered locus">DhcVS_187</name>
</gene>
<proteinExistence type="inferred from homology"/>
<evidence type="ECO:0000256" key="12">
    <source>
        <dbReference type="ARBA" id="ARBA00026011"/>
    </source>
</evidence>
<dbReference type="GO" id="GO:0016730">
    <property type="term" value="F:oxidoreductase activity, acting on iron-sulfur proteins as donors"/>
    <property type="evidence" value="ECO:0007669"/>
    <property type="project" value="InterPro"/>
</dbReference>